<keyword evidence="2" id="KW-1185">Reference proteome</keyword>
<organism evidence="1 2">
    <name type="scientific">Aliidiomarina soli</name>
    <dbReference type="NCBI Taxonomy" id="1928574"/>
    <lineage>
        <taxon>Bacteria</taxon>
        <taxon>Pseudomonadati</taxon>
        <taxon>Pseudomonadota</taxon>
        <taxon>Gammaproteobacteria</taxon>
        <taxon>Alteromonadales</taxon>
        <taxon>Idiomarinaceae</taxon>
        <taxon>Aliidiomarina</taxon>
    </lineage>
</organism>
<proteinExistence type="predicted"/>
<dbReference type="AlphaFoldDB" id="A0A432WK32"/>
<evidence type="ECO:0008006" key="3">
    <source>
        <dbReference type="Google" id="ProtNLM"/>
    </source>
</evidence>
<dbReference type="EMBL" id="PIPO01000002">
    <property type="protein sequence ID" value="RUO34091.1"/>
    <property type="molecule type" value="Genomic_DNA"/>
</dbReference>
<dbReference type="Proteomes" id="UP000287823">
    <property type="component" value="Unassembled WGS sequence"/>
</dbReference>
<accession>A0A432WK32</accession>
<sequence length="138" mass="15854">MMEFGFIVSLASPSMPSYDLLVVNPINNKTCKLQVKFRSNSNSTLSISCFDFDFLVLLDKPYHEYVKVKLDGEEKSRPVAKFNVWVVNKEWVKGDCEAFGYLRNPRYSDYLHNWEQVVSFLTSANKSSQGTQQNCPHA</sequence>
<name>A0A432WK32_9GAMM</name>
<evidence type="ECO:0000313" key="1">
    <source>
        <dbReference type="EMBL" id="RUO34091.1"/>
    </source>
</evidence>
<comment type="caution">
    <text evidence="1">The sequence shown here is derived from an EMBL/GenBank/DDBJ whole genome shotgun (WGS) entry which is preliminary data.</text>
</comment>
<protein>
    <recommendedName>
        <fullName evidence="3">PD(D/E)XK endonuclease domain-containing protein</fullName>
    </recommendedName>
</protein>
<reference evidence="1 2" key="1">
    <citation type="journal article" date="2011" name="Front. Microbiol.">
        <title>Genomic signatures of strain selection and enhancement in Bacillus atrophaeus var. globigii, a historical biowarfare simulant.</title>
        <authorList>
            <person name="Gibbons H.S."/>
            <person name="Broomall S.M."/>
            <person name="McNew L.A."/>
            <person name="Daligault H."/>
            <person name="Chapman C."/>
            <person name="Bruce D."/>
            <person name="Karavis M."/>
            <person name="Krepps M."/>
            <person name="McGregor P.A."/>
            <person name="Hong C."/>
            <person name="Park K.H."/>
            <person name="Akmal A."/>
            <person name="Feldman A."/>
            <person name="Lin J.S."/>
            <person name="Chang W.E."/>
            <person name="Higgs B.W."/>
            <person name="Demirev P."/>
            <person name="Lindquist J."/>
            <person name="Liem A."/>
            <person name="Fochler E."/>
            <person name="Read T.D."/>
            <person name="Tapia R."/>
            <person name="Johnson S."/>
            <person name="Bishop-Lilly K.A."/>
            <person name="Detter C."/>
            <person name="Han C."/>
            <person name="Sozhamannan S."/>
            <person name="Rosenzweig C.N."/>
            <person name="Skowronski E.W."/>
        </authorList>
    </citation>
    <scope>NUCLEOTIDE SEQUENCE [LARGE SCALE GENOMIC DNA]</scope>
    <source>
        <strain evidence="1 2">Y4G10-17</strain>
    </source>
</reference>
<gene>
    <name evidence="1" type="ORF">CWE14_06535</name>
</gene>
<evidence type="ECO:0000313" key="2">
    <source>
        <dbReference type="Proteomes" id="UP000287823"/>
    </source>
</evidence>